<dbReference type="NCBIfam" id="TIGR01395">
    <property type="entry name" value="FlgC"/>
    <property type="match status" value="1"/>
</dbReference>
<dbReference type="Pfam" id="PF06429">
    <property type="entry name" value="Flg_bbr_C"/>
    <property type="match status" value="1"/>
</dbReference>
<evidence type="ECO:0000256" key="2">
    <source>
        <dbReference type="ARBA" id="ARBA00009677"/>
    </source>
</evidence>
<evidence type="ECO:0000259" key="7">
    <source>
        <dbReference type="Pfam" id="PF00460"/>
    </source>
</evidence>
<dbReference type="PROSITE" id="PS00588">
    <property type="entry name" value="FLAGELLA_BB_ROD"/>
    <property type="match status" value="1"/>
</dbReference>
<dbReference type="EMBL" id="JBHUCX010000020">
    <property type="protein sequence ID" value="MFD1674708.1"/>
    <property type="molecule type" value="Genomic_DNA"/>
</dbReference>
<evidence type="ECO:0000259" key="8">
    <source>
        <dbReference type="Pfam" id="PF06429"/>
    </source>
</evidence>
<keyword evidence="9" id="KW-0282">Flagellum</keyword>
<dbReference type="PANTHER" id="PTHR30435:SF2">
    <property type="entry name" value="FLAGELLAR BASAL-BODY ROD PROTEIN FLGC"/>
    <property type="match status" value="1"/>
</dbReference>
<comment type="similarity">
    <text evidence="2">Belongs to the flagella basal body rod proteins family.</text>
</comment>
<evidence type="ECO:0000256" key="1">
    <source>
        <dbReference type="ARBA" id="ARBA00004117"/>
    </source>
</evidence>
<comment type="subunit">
    <text evidence="5 6">The basal body constitutes a major portion of the flagellar organelle and consists of four rings (L,P,S, and M) mounted on a central rod. The rod consists of about 26 subunits of FlgG in the distal portion, and FlgB, FlgC and FlgF are thought to build up the proximal portion of the rod with about 6 subunits each.</text>
</comment>
<evidence type="ECO:0000313" key="10">
    <source>
        <dbReference type="Proteomes" id="UP001597079"/>
    </source>
</evidence>
<name>A0ABW4JH58_9BACL</name>
<feature type="domain" description="Flagellar basal body rod protein N-terminal" evidence="7">
    <location>
        <begin position="1"/>
        <end position="29"/>
    </location>
</feature>
<evidence type="ECO:0000256" key="6">
    <source>
        <dbReference type="RuleBase" id="RU362062"/>
    </source>
</evidence>
<dbReference type="InterPro" id="IPR010930">
    <property type="entry name" value="Flg_bb/hook_C_dom"/>
</dbReference>
<proteinExistence type="inferred from homology"/>
<dbReference type="InterPro" id="IPR001444">
    <property type="entry name" value="Flag_bb_rod_N"/>
</dbReference>
<comment type="caution">
    <text evidence="9">The sequence shown here is derived from an EMBL/GenBank/DDBJ whole genome shotgun (WGS) entry which is preliminary data.</text>
</comment>
<evidence type="ECO:0000256" key="5">
    <source>
        <dbReference type="ARBA" id="ARBA00025933"/>
    </source>
</evidence>
<organism evidence="9 10">
    <name type="scientific">Alicyclobacillus fodiniaquatilis</name>
    <dbReference type="NCBI Taxonomy" id="1661150"/>
    <lineage>
        <taxon>Bacteria</taxon>
        <taxon>Bacillati</taxon>
        <taxon>Bacillota</taxon>
        <taxon>Bacilli</taxon>
        <taxon>Bacillales</taxon>
        <taxon>Alicyclobacillaceae</taxon>
        <taxon>Alicyclobacillus</taxon>
    </lineage>
</organism>
<evidence type="ECO:0000313" key="9">
    <source>
        <dbReference type="EMBL" id="MFD1674708.1"/>
    </source>
</evidence>
<dbReference type="InterPro" id="IPR006299">
    <property type="entry name" value="FlgC"/>
</dbReference>
<protein>
    <recommendedName>
        <fullName evidence="3 6">Flagellar basal-body rod protein FlgC</fullName>
    </recommendedName>
</protein>
<feature type="domain" description="Flagellar basal-body/hook protein C-terminal" evidence="8">
    <location>
        <begin position="93"/>
        <end position="137"/>
    </location>
</feature>
<dbReference type="RefSeq" id="WP_377942619.1">
    <property type="nucleotide sequence ID" value="NZ_JBHUCX010000020.1"/>
</dbReference>
<comment type="subcellular location">
    <subcellularLocation>
        <location evidence="1 6">Bacterial flagellum basal body</location>
    </subcellularLocation>
</comment>
<gene>
    <name evidence="9" type="primary">flgC</name>
    <name evidence="9" type="ORF">ACFSB2_08340</name>
</gene>
<keyword evidence="9" id="KW-0969">Cilium</keyword>
<reference evidence="10" key="1">
    <citation type="journal article" date="2019" name="Int. J. Syst. Evol. Microbiol.">
        <title>The Global Catalogue of Microorganisms (GCM) 10K type strain sequencing project: providing services to taxonomists for standard genome sequencing and annotation.</title>
        <authorList>
            <consortium name="The Broad Institute Genomics Platform"/>
            <consortium name="The Broad Institute Genome Sequencing Center for Infectious Disease"/>
            <person name="Wu L."/>
            <person name="Ma J."/>
        </authorList>
    </citation>
    <scope>NUCLEOTIDE SEQUENCE [LARGE SCALE GENOMIC DNA]</scope>
    <source>
        <strain evidence="10">CGMCC 1.12286</strain>
    </source>
</reference>
<keyword evidence="10" id="KW-1185">Reference proteome</keyword>
<sequence>MNISASGLTANQLWMNVISNNIANANTTRTPQGGPYRREIVDMAPVSGGDSFQTVLGQTMNANDGGVQVTGITQDDSPFNLVYDPTSPDAAANGYVQMPNVDIGTEMVDLVTASRAYEANATAFDAGKQMAETALNMGR</sequence>
<dbReference type="PANTHER" id="PTHR30435">
    <property type="entry name" value="FLAGELLAR PROTEIN"/>
    <property type="match status" value="1"/>
</dbReference>
<accession>A0ABW4JH58</accession>
<evidence type="ECO:0000256" key="3">
    <source>
        <dbReference type="ARBA" id="ARBA00017941"/>
    </source>
</evidence>
<keyword evidence="9" id="KW-0966">Cell projection</keyword>
<dbReference type="Proteomes" id="UP001597079">
    <property type="component" value="Unassembled WGS sequence"/>
</dbReference>
<dbReference type="Pfam" id="PF00460">
    <property type="entry name" value="Flg_bb_rod"/>
    <property type="match status" value="1"/>
</dbReference>
<keyword evidence="4 6" id="KW-0975">Bacterial flagellum</keyword>
<evidence type="ECO:0000256" key="4">
    <source>
        <dbReference type="ARBA" id="ARBA00023143"/>
    </source>
</evidence>
<dbReference type="InterPro" id="IPR019776">
    <property type="entry name" value="Flagellar_basal_body_rod_CS"/>
</dbReference>